<gene>
    <name evidence="1" type="ORF">L1987_26407</name>
</gene>
<accession>A0ACB9I9L2</accession>
<organism evidence="1 2">
    <name type="scientific">Smallanthus sonchifolius</name>
    <dbReference type="NCBI Taxonomy" id="185202"/>
    <lineage>
        <taxon>Eukaryota</taxon>
        <taxon>Viridiplantae</taxon>
        <taxon>Streptophyta</taxon>
        <taxon>Embryophyta</taxon>
        <taxon>Tracheophyta</taxon>
        <taxon>Spermatophyta</taxon>
        <taxon>Magnoliopsida</taxon>
        <taxon>eudicotyledons</taxon>
        <taxon>Gunneridae</taxon>
        <taxon>Pentapetalae</taxon>
        <taxon>asterids</taxon>
        <taxon>campanulids</taxon>
        <taxon>Asterales</taxon>
        <taxon>Asteraceae</taxon>
        <taxon>Asteroideae</taxon>
        <taxon>Heliantheae alliance</taxon>
        <taxon>Millerieae</taxon>
        <taxon>Smallanthus</taxon>
    </lineage>
</organism>
<reference evidence="2" key="1">
    <citation type="journal article" date="2022" name="Mol. Ecol. Resour.">
        <title>The genomes of chicory, endive, great burdock and yacon provide insights into Asteraceae palaeo-polyploidization history and plant inulin production.</title>
        <authorList>
            <person name="Fan W."/>
            <person name="Wang S."/>
            <person name="Wang H."/>
            <person name="Wang A."/>
            <person name="Jiang F."/>
            <person name="Liu H."/>
            <person name="Zhao H."/>
            <person name="Xu D."/>
            <person name="Zhang Y."/>
        </authorList>
    </citation>
    <scope>NUCLEOTIDE SEQUENCE [LARGE SCALE GENOMIC DNA]</scope>
    <source>
        <strain evidence="2">cv. Yunnan</strain>
    </source>
</reference>
<evidence type="ECO:0000313" key="2">
    <source>
        <dbReference type="Proteomes" id="UP001056120"/>
    </source>
</evidence>
<dbReference type="Proteomes" id="UP001056120">
    <property type="component" value="Linkage Group LG09"/>
</dbReference>
<reference evidence="1 2" key="2">
    <citation type="journal article" date="2022" name="Mol. Ecol. Resour.">
        <title>The genomes of chicory, endive, great burdock and yacon provide insights into Asteraceae paleo-polyploidization history and plant inulin production.</title>
        <authorList>
            <person name="Fan W."/>
            <person name="Wang S."/>
            <person name="Wang H."/>
            <person name="Wang A."/>
            <person name="Jiang F."/>
            <person name="Liu H."/>
            <person name="Zhao H."/>
            <person name="Xu D."/>
            <person name="Zhang Y."/>
        </authorList>
    </citation>
    <scope>NUCLEOTIDE SEQUENCE [LARGE SCALE GENOMIC DNA]</scope>
    <source>
        <strain evidence="2">cv. Yunnan</strain>
        <tissue evidence="1">Leaves</tissue>
    </source>
</reference>
<evidence type="ECO:0000313" key="1">
    <source>
        <dbReference type="EMBL" id="KAI3804679.1"/>
    </source>
</evidence>
<protein>
    <submittedName>
        <fullName evidence="1">Uncharacterized protein</fullName>
    </submittedName>
</protein>
<proteinExistence type="predicted"/>
<dbReference type="EMBL" id="CM042026">
    <property type="protein sequence ID" value="KAI3804679.1"/>
    <property type="molecule type" value="Genomic_DNA"/>
</dbReference>
<name>A0ACB9I9L2_9ASTR</name>
<keyword evidence="2" id="KW-1185">Reference proteome</keyword>
<sequence length="267" mass="29644">MANARKEFGVLLALFTSNEKEMNTLGSIGLPHLKVSNELTVDWVLHEINLLEVDFLLKNTINDMIEKDMHSECISLLYPLLFCTKDDSNVSVPSVLNKDGDGITSTELSALNNSTSPCGSINGSVVPMKIIGDIQSLLLAVMCHITTICFSKKSFGADDLDDKERREKGCFVDAAIVFFRLQHLNPNVPVKTQEVDLLLNDGSKQISVTGWRKNATFAQRVNTSRRRCLLMTLDLAKTAAIQQEPGNINEEYVKKTSEETKPGKVQR</sequence>
<comment type="caution">
    <text evidence="1">The sequence shown here is derived from an EMBL/GenBank/DDBJ whole genome shotgun (WGS) entry which is preliminary data.</text>
</comment>